<dbReference type="AlphaFoldDB" id="A0A1X9SX62"/>
<name>A0A1X9SX62_9BACT</name>
<accession>A0A1X9SX62</accession>
<dbReference type="PANTHER" id="PTHR43861:SF1">
    <property type="entry name" value="TRANS-ACONITATE 2-METHYLTRANSFERASE"/>
    <property type="match status" value="1"/>
</dbReference>
<gene>
    <name evidence="1" type="ORF">CSUIS_1019</name>
</gene>
<dbReference type="PANTHER" id="PTHR43861">
    <property type="entry name" value="TRANS-ACONITATE 2-METHYLTRANSFERASE-RELATED"/>
    <property type="match status" value="1"/>
</dbReference>
<keyword evidence="1" id="KW-0808">Transferase</keyword>
<dbReference type="Proteomes" id="UP000194260">
    <property type="component" value="Chromosome"/>
</dbReference>
<dbReference type="RefSeq" id="WP_086297584.1">
    <property type="nucleotide sequence ID" value="NZ_CP018789.1"/>
</dbReference>
<evidence type="ECO:0000313" key="2">
    <source>
        <dbReference type="Proteomes" id="UP000194260"/>
    </source>
</evidence>
<dbReference type="STRING" id="1660073.CSUIS_1019"/>
<evidence type="ECO:0000313" key="1">
    <source>
        <dbReference type="EMBL" id="ARR00831.1"/>
    </source>
</evidence>
<dbReference type="InterPro" id="IPR029063">
    <property type="entry name" value="SAM-dependent_MTases_sf"/>
</dbReference>
<dbReference type="Pfam" id="PF13489">
    <property type="entry name" value="Methyltransf_23"/>
    <property type="match status" value="1"/>
</dbReference>
<sequence>MINSVNDYKEHFELWEDLVLSGDRIYPSEFVVRFAFKNKFKSVLDFGCANGRHLECFSKAGATKLIGVDLNQKPLDLAKSRLEHIINSRGGTLELYSNKNRDINEILKDIKVDAIVAWEIAYLYTPNVALNLLKSLKPHLNPNGKILINFISTDDSLKSDAKLIGENLYEITEHTHKGLIFTFYNLDMIKELMQKAGLKILAIEKNHYWLDGGAIKHDYINIQATHDR</sequence>
<reference evidence="2" key="1">
    <citation type="journal article" date="2017" name="Genome Biol. Evol.">
        <title>Comparative Genomic Analysis Identifies a Campylobacter Clade Deficient in Selenium Metabolism.</title>
        <authorList>
            <person name="Miller W.G."/>
            <person name="Yee E."/>
            <person name="Lopes B.S."/>
            <person name="Chapman M.H."/>
            <person name="Huynh S."/>
            <person name="Bono J.L."/>
            <person name="Parker C.T."/>
            <person name="Strachan N.J.C."/>
            <person name="Forbes K.J."/>
        </authorList>
    </citation>
    <scope>NUCLEOTIDE SEQUENCE [LARGE SCALE GENOMIC DNA]</scope>
    <source>
        <strain evidence="2">RM6137</strain>
    </source>
</reference>
<dbReference type="KEGG" id="camy:CSUIS_1019"/>
<dbReference type="GO" id="GO:0008168">
    <property type="term" value="F:methyltransferase activity"/>
    <property type="evidence" value="ECO:0007669"/>
    <property type="project" value="UniProtKB-KW"/>
</dbReference>
<dbReference type="Gene3D" id="3.40.50.150">
    <property type="entry name" value="Vaccinia Virus protein VP39"/>
    <property type="match status" value="1"/>
</dbReference>
<proteinExistence type="predicted"/>
<keyword evidence="1" id="KW-0489">Methyltransferase</keyword>
<dbReference type="CDD" id="cd02440">
    <property type="entry name" value="AdoMet_MTases"/>
    <property type="match status" value="1"/>
</dbReference>
<dbReference type="GO" id="GO:0032259">
    <property type="term" value="P:methylation"/>
    <property type="evidence" value="ECO:0007669"/>
    <property type="project" value="UniProtKB-KW"/>
</dbReference>
<protein>
    <submittedName>
        <fullName evidence="1">SAM-dependent methyltransferase</fullName>
    </submittedName>
</protein>
<organism evidence="1 2">
    <name type="scientific">Campylobacter porcelli</name>
    <dbReference type="NCBI Taxonomy" id="1660073"/>
    <lineage>
        <taxon>Bacteria</taxon>
        <taxon>Pseudomonadati</taxon>
        <taxon>Campylobacterota</taxon>
        <taxon>Epsilonproteobacteria</taxon>
        <taxon>Campylobacterales</taxon>
        <taxon>Campylobacteraceae</taxon>
        <taxon>Campylobacter</taxon>
    </lineage>
</organism>
<dbReference type="SUPFAM" id="SSF53335">
    <property type="entry name" value="S-adenosyl-L-methionine-dependent methyltransferases"/>
    <property type="match status" value="1"/>
</dbReference>
<dbReference type="EMBL" id="CP018789">
    <property type="protein sequence ID" value="ARR00831.1"/>
    <property type="molecule type" value="Genomic_DNA"/>
</dbReference>